<dbReference type="Pfam" id="PF07596">
    <property type="entry name" value="SBP_bac_10"/>
    <property type="match status" value="1"/>
</dbReference>
<keyword evidence="4" id="KW-1133">Transmembrane helix</keyword>
<feature type="compositionally biased region" description="Polar residues" evidence="6">
    <location>
        <begin position="56"/>
        <end position="67"/>
    </location>
</feature>
<dbReference type="RefSeq" id="WP_419189034.1">
    <property type="nucleotide sequence ID" value="NZ_CP036526.1"/>
</dbReference>
<evidence type="ECO:0000313" key="9">
    <source>
        <dbReference type="Proteomes" id="UP000319817"/>
    </source>
</evidence>
<dbReference type="PANTHER" id="PTHR30093">
    <property type="entry name" value="GENERAL SECRETION PATHWAY PROTEIN G"/>
    <property type="match status" value="1"/>
</dbReference>
<gene>
    <name evidence="8" type="ORF">K239x_34590</name>
</gene>
<reference evidence="8 9" key="1">
    <citation type="submission" date="2019-02" db="EMBL/GenBank/DDBJ databases">
        <title>Deep-cultivation of Planctomycetes and their phenomic and genomic characterization uncovers novel biology.</title>
        <authorList>
            <person name="Wiegand S."/>
            <person name="Jogler M."/>
            <person name="Boedeker C."/>
            <person name="Pinto D."/>
            <person name="Vollmers J."/>
            <person name="Rivas-Marin E."/>
            <person name="Kohn T."/>
            <person name="Peeters S.H."/>
            <person name="Heuer A."/>
            <person name="Rast P."/>
            <person name="Oberbeckmann S."/>
            <person name="Bunk B."/>
            <person name="Jeske O."/>
            <person name="Meyerdierks A."/>
            <person name="Storesund J.E."/>
            <person name="Kallscheuer N."/>
            <person name="Luecker S."/>
            <person name="Lage O.M."/>
            <person name="Pohl T."/>
            <person name="Merkel B.J."/>
            <person name="Hornburger P."/>
            <person name="Mueller R.-W."/>
            <person name="Bruemmer F."/>
            <person name="Labrenz M."/>
            <person name="Spormann A.M."/>
            <person name="Op den Camp H."/>
            <person name="Overmann J."/>
            <person name="Amann R."/>
            <person name="Jetten M.S.M."/>
            <person name="Mascher T."/>
            <person name="Medema M.H."/>
            <person name="Devos D.P."/>
            <person name="Kaster A.-K."/>
            <person name="Ovreas L."/>
            <person name="Rohde M."/>
            <person name="Galperin M.Y."/>
            <person name="Jogler C."/>
        </authorList>
    </citation>
    <scope>NUCLEOTIDE SEQUENCE [LARGE SCALE GENOMIC DNA]</scope>
    <source>
        <strain evidence="8 9">K23_9</strain>
    </source>
</reference>
<evidence type="ECO:0000259" key="7">
    <source>
        <dbReference type="Pfam" id="PF07596"/>
    </source>
</evidence>
<evidence type="ECO:0000256" key="1">
    <source>
        <dbReference type="ARBA" id="ARBA00004167"/>
    </source>
</evidence>
<keyword evidence="2" id="KW-0488">Methylation</keyword>
<dbReference type="AlphaFoldDB" id="A0A517NWG3"/>
<comment type="subcellular location">
    <subcellularLocation>
        <location evidence="1">Membrane</location>
        <topology evidence="1">Single-pass membrane protein</topology>
    </subcellularLocation>
</comment>
<evidence type="ECO:0000256" key="2">
    <source>
        <dbReference type="ARBA" id="ARBA00022481"/>
    </source>
</evidence>
<evidence type="ECO:0000313" key="8">
    <source>
        <dbReference type="EMBL" id="QDT11461.1"/>
    </source>
</evidence>
<keyword evidence="3" id="KW-0812">Transmembrane</keyword>
<proteinExistence type="predicted"/>
<organism evidence="8 9">
    <name type="scientific">Stieleria marina</name>
    <dbReference type="NCBI Taxonomy" id="1930275"/>
    <lineage>
        <taxon>Bacteria</taxon>
        <taxon>Pseudomonadati</taxon>
        <taxon>Planctomycetota</taxon>
        <taxon>Planctomycetia</taxon>
        <taxon>Pirellulales</taxon>
        <taxon>Pirellulaceae</taxon>
        <taxon>Stieleria</taxon>
    </lineage>
</organism>
<feature type="domain" description="DUF1559" evidence="7">
    <location>
        <begin position="121"/>
        <end position="198"/>
    </location>
</feature>
<evidence type="ECO:0000256" key="3">
    <source>
        <dbReference type="ARBA" id="ARBA00022692"/>
    </source>
</evidence>
<dbReference type="InterPro" id="IPR011453">
    <property type="entry name" value="DUF1559"/>
</dbReference>
<name>A0A517NWG3_9BACT</name>
<evidence type="ECO:0000256" key="4">
    <source>
        <dbReference type="ARBA" id="ARBA00022989"/>
    </source>
</evidence>
<sequence>MTRKYSAIGLLFLSTVIGCGGPSTEDLMMRAAMRSRGRDDEKAADKMPVDNKPSDGDSQSESINPPATTAPARQIASKLIDQTIALVPQKEKPVDVLDTLSELAIEPISERKPKGESDKDSRRKQSAENLRKIADALQKFHSDKGYFPASAVKTKSGVSTLSWRVELLPYLGYADLYKKFDPTRPWNYEPNQTLLQYIPDEFISPERYDVKTNYQLPVASTFMFEKGKARKRHDVDQEDGSENTIMLLEVNDNLAVEWTKPADYTPSNGINVKNDLGALRGDGTFAVWANGWTVLLANGLSNQQIFNALTFDAGDGQRAGEVHRDIPLAEPTVASAADNSAEGSAENRDDAQASMLSSISDVPGRPIPTAELRAREKLPIAGDLAKAQSRLREIFRDKIVQAKKDDEKSQLADEMLDISIDMTKDASGAYALQQAAIHLSSEAGELQPILRAIDQRVSRFEIDAYEENMSALLRFAESTTRREPEDVDGDEFVRRSVAVIFAAISDDDYVRASALARHSYRLLDQEPDDEMMKSLNRLRVLLSSAQREYDKASVGLANYRDDPDRVDDAATFGRFLCFIKGDWDTGLPLVAIGGPKSLQELATRDLAGAQTFYDQVAIGDAWWRLSEGIRNGVYRQALLNRAASWYQKAWPVMPESLDRIHVKNRLDELDDIQANSPLTLIQQLADDLGVDLQTSLAAVNVRRVRRRGSNDQDDD</sequence>
<dbReference type="Proteomes" id="UP000319817">
    <property type="component" value="Chromosome"/>
</dbReference>
<feature type="compositionally biased region" description="Basic and acidic residues" evidence="6">
    <location>
        <begin position="36"/>
        <end position="55"/>
    </location>
</feature>
<keyword evidence="5" id="KW-0472">Membrane</keyword>
<accession>A0A517NWG3</accession>
<protein>
    <recommendedName>
        <fullName evidence="7">DUF1559 domain-containing protein</fullName>
    </recommendedName>
</protein>
<dbReference type="EMBL" id="CP036526">
    <property type="protein sequence ID" value="QDT11461.1"/>
    <property type="molecule type" value="Genomic_DNA"/>
</dbReference>
<feature type="region of interest" description="Disordered" evidence="6">
    <location>
        <begin position="31"/>
        <end position="71"/>
    </location>
</feature>
<keyword evidence="9" id="KW-1185">Reference proteome</keyword>
<dbReference type="PROSITE" id="PS51257">
    <property type="entry name" value="PROKAR_LIPOPROTEIN"/>
    <property type="match status" value="1"/>
</dbReference>
<evidence type="ECO:0000256" key="6">
    <source>
        <dbReference type="SAM" id="MobiDB-lite"/>
    </source>
</evidence>
<evidence type="ECO:0000256" key="5">
    <source>
        <dbReference type="ARBA" id="ARBA00023136"/>
    </source>
</evidence>
<dbReference type="PANTHER" id="PTHR30093:SF44">
    <property type="entry name" value="TYPE II SECRETION SYSTEM CORE PROTEIN G"/>
    <property type="match status" value="1"/>
</dbReference>
<dbReference type="GO" id="GO:0016020">
    <property type="term" value="C:membrane"/>
    <property type="evidence" value="ECO:0007669"/>
    <property type="project" value="UniProtKB-SubCell"/>
</dbReference>